<evidence type="ECO:0000256" key="6">
    <source>
        <dbReference type="ARBA" id="ARBA00022741"/>
    </source>
</evidence>
<keyword evidence="3" id="KW-0819">tRNA processing</keyword>
<organism evidence="14 15">
    <name type="scientific">Paenibacillus timonensis</name>
    <dbReference type="NCBI Taxonomy" id="225915"/>
    <lineage>
        <taxon>Bacteria</taxon>
        <taxon>Bacillati</taxon>
        <taxon>Bacillota</taxon>
        <taxon>Bacilli</taxon>
        <taxon>Bacillales</taxon>
        <taxon>Paenibacillaceae</taxon>
        <taxon>Paenibacillus</taxon>
    </lineage>
</organism>
<evidence type="ECO:0000313" key="14">
    <source>
        <dbReference type="EMBL" id="MFD1180021.1"/>
    </source>
</evidence>
<dbReference type="InterPro" id="IPR050264">
    <property type="entry name" value="Bact_CCA-adding_enz_type3_sf"/>
</dbReference>
<protein>
    <submittedName>
        <fullName evidence="14">CCA tRNA nucleotidyltransferase</fullName>
        <ecNumber evidence="14">2.7.7.72</ecNumber>
    </submittedName>
</protein>
<dbReference type="PANTHER" id="PTHR46173:SF1">
    <property type="entry name" value="CCA TRNA NUCLEOTIDYLTRANSFERASE 1, MITOCHONDRIAL"/>
    <property type="match status" value="1"/>
</dbReference>
<evidence type="ECO:0000259" key="13">
    <source>
        <dbReference type="Pfam" id="PF13735"/>
    </source>
</evidence>
<evidence type="ECO:0000256" key="2">
    <source>
        <dbReference type="ARBA" id="ARBA00022679"/>
    </source>
</evidence>
<gene>
    <name evidence="14" type="ORF">ACFQ2Z_01495</name>
</gene>
<feature type="region of interest" description="Disordered" evidence="10">
    <location>
        <begin position="238"/>
        <end position="271"/>
    </location>
</feature>
<dbReference type="Proteomes" id="UP001597211">
    <property type="component" value="Unassembled WGS sequence"/>
</dbReference>
<comment type="similarity">
    <text evidence="9">Belongs to the tRNA nucleotidyltransferase/poly(A) polymerase family.</text>
</comment>
<evidence type="ECO:0000256" key="9">
    <source>
        <dbReference type="RuleBase" id="RU003953"/>
    </source>
</evidence>
<keyword evidence="7" id="KW-0460">Magnesium</keyword>
<reference evidence="15" key="1">
    <citation type="journal article" date="2019" name="Int. J. Syst. Evol. Microbiol.">
        <title>The Global Catalogue of Microorganisms (GCM) 10K type strain sequencing project: providing services to taxonomists for standard genome sequencing and annotation.</title>
        <authorList>
            <consortium name="The Broad Institute Genomics Platform"/>
            <consortium name="The Broad Institute Genome Sequencing Center for Infectious Disease"/>
            <person name="Wu L."/>
            <person name="Ma J."/>
        </authorList>
    </citation>
    <scope>NUCLEOTIDE SEQUENCE [LARGE SCALE GENOMIC DNA]</scope>
    <source>
        <strain evidence="15">CCUG 48216</strain>
    </source>
</reference>
<name>A0ABW3S5F6_9BACL</name>
<feature type="domain" description="Poly A polymerase head" evidence="11">
    <location>
        <begin position="34"/>
        <end position="154"/>
    </location>
</feature>
<dbReference type="EC" id="2.7.7.72" evidence="14"/>
<dbReference type="SUPFAM" id="SSF81301">
    <property type="entry name" value="Nucleotidyltransferase"/>
    <property type="match status" value="1"/>
</dbReference>
<evidence type="ECO:0000256" key="8">
    <source>
        <dbReference type="ARBA" id="ARBA00022884"/>
    </source>
</evidence>
<dbReference type="Gene3D" id="3.30.460.10">
    <property type="entry name" value="Beta Polymerase, domain 2"/>
    <property type="match status" value="1"/>
</dbReference>
<dbReference type="InterPro" id="IPR032810">
    <property type="entry name" value="CCA-adding_enz_C"/>
</dbReference>
<keyword evidence="5" id="KW-0479">Metal-binding</keyword>
<keyword evidence="8 9" id="KW-0694">RNA-binding</keyword>
<feature type="compositionally biased region" description="Gly residues" evidence="10">
    <location>
        <begin position="253"/>
        <end position="264"/>
    </location>
</feature>
<dbReference type="PANTHER" id="PTHR46173">
    <property type="entry name" value="CCA TRNA NUCLEOTIDYLTRANSFERASE 1, MITOCHONDRIAL"/>
    <property type="match status" value="1"/>
</dbReference>
<keyword evidence="6" id="KW-0547">Nucleotide-binding</keyword>
<dbReference type="GO" id="GO:0004810">
    <property type="term" value="F:CCA tRNA nucleotidyltransferase activity"/>
    <property type="evidence" value="ECO:0007669"/>
    <property type="project" value="UniProtKB-EC"/>
</dbReference>
<keyword evidence="15" id="KW-1185">Reference proteome</keyword>
<evidence type="ECO:0000256" key="3">
    <source>
        <dbReference type="ARBA" id="ARBA00022694"/>
    </source>
</evidence>
<evidence type="ECO:0000256" key="5">
    <source>
        <dbReference type="ARBA" id="ARBA00022723"/>
    </source>
</evidence>
<dbReference type="InterPro" id="IPR002646">
    <property type="entry name" value="PolA_pol_head_dom"/>
</dbReference>
<dbReference type="SUPFAM" id="SSF81891">
    <property type="entry name" value="Poly A polymerase C-terminal region-like"/>
    <property type="match status" value="1"/>
</dbReference>
<dbReference type="NCBIfam" id="NF009814">
    <property type="entry name" value="PRK13299.1"/>
    <property type="match status" value="1"/>
</dbReference>
<dbReference type="InterPro" id="IPR043519">
    <property type="entry name" value="NT_sf"/>
</dbReference>
<feature type="domain" description="CCA-adding enzyme C-terminal" evidence="13">
    <location>
        <begin position="307"/>
        <end position="469"/>
    </location>
</feature>
<dbReference type="Gene3D" id="1.10.3090.10">
    <property type="entry name" value="cca-adding enzyme, domain 2"/>
    <property type="match status" value="1"/>
</dbReference>
<evidence type="ECO:0000313" key="15">
    <source>
        <dbReference type="Proteomes" id="UP001597211"/>
    </source>
</evidence>
<dbReference type="EMBL" id="JBHTKZ010000001">
    <property type="protein sequence ID" value="MFD1180021.1"/>
    <property type="molecule type" value="Genomic_DNA"/>
</dbReference>
<evidence type="ECO:0000256" key="10">
    <source>
        <dbReference type="SAM" id="MobiDB-lite"/>
    </source>
</evidence>
<sequence length="483" mass="52386">MSAIETNRWSQVDPLMLVQGENVLRVLRDGGHRAFFVGGCVRDELMGRPVHDMDIATSAKPGEVVRLFDRTVPTGIQHGTVTVLMEGHAFEVTTFRKESDYADHRRPGSVEFVDAVSEDLRRRDFTMNAIARGLNGELIDPYGGRMDIERGLIRCVGVAEERFEEDALRMMRAVRFASTFGFRPVKSLWKALIAGKDKLGYIATERVRMELEKIVLGPDPLRGLALLERSGLLRHAKAAQESGAAGAEAGRPTGAGGDAPGEGGAAPAAGAPGAEAALTRRLLHREPPRRALLAALPLLEPAPPALRWSLLLQALGAPGEAASPLLKSWTFPNQTAQEAAGLVRFDEAWEAVQAGAPGEREQRRGWIGLQVAFGRETAGLWLRRQQAVLQATGGDDAERQAGQAMLANASRWYREVQVHTLKELAVSGGEVLQAAGRKGGPWLSELMRELLLAAASGELPNDRRSLLEHVETVVKEDGSKPID</sequence>
<dbReference type="CDD" id="cd05398">
    <property type="entry name" value="NT_ClassII-CCAase"/>
    <property type="match status" value="1"/>
</dbReference>
<keyword evidence="2 9" id="KW-0808">Transferase</keyword>
<accession>A0ABW3S5F6</accession>
<proteinExistence type="inferred from homology"/>
<evidence type="ECO:0000256" key="7">
    <source>
        <dbReference type="ARBA" id="ARBA00022842"/>
    </source>
</evidence>
<evidence type="ECO:0000256" key="1">
    <source>
        <dbReference type="ARBA" id="ARBA00001946"/>
    </source>
</evidence>
<feature type="compositionally biased region" description="Low complexity" evidence="10">
    <location>
        <begin position="239"/>
        <end position="250"/>
    </location>
</feature>
<dbReference type="InterPro" id="IPR032828">
    <property type="entry name" value="PolyA_RNA-bd"/>
</dbReference>
<dbReference type="Pfam" id="PF13735">
    <property type="entry name" value="tRNA_NucTran2_2"/>
    <property type="match status" value="1"/>
</dbReference>
<evidence type="ECO:0000259" key="11">
    <source>
        <dbReference type="Pfam" id="PF01743"/>
    </source>
</evidence>
<dbReference type="Pfam" id="PF01743">
    <property type="entry name" value="PolyA_pol"/>
    <property type="match status" value="1"/>
</dbReference>
<keyword evidence="4 14" id="KW-0548">Nucleotidyltransferase</keyword>
<dbReference type="Pfam" id="PF12627">
    <property type="entry name" value="PolyA_pol_RNAbd"/>
    <property type="match status" value="1"/>
</dbReference>
<comment type="caution">
    <text evidence="14">The sequence shown here is derived from an EMBL/GenBank/DDBJ whole genome shotgun (WGS) entry which is preliminary data.</text>
</comment>
<dbReference type="RefSeq" id="WP_372489748.1">
    <property type="nucleotide sequence ID" value="NZ_JAKSXN010000011.1"/>
</dbReference>
<feature type="domain" description="tRNA nucleotidyltransferase/poly(A) polymerase RNA and SrmB- binding" evidence="12">
    <location>
        <begin position="181"/>
        <end position="235"/>
    </location>
</feature>
<dbReference type="Gene3D" id="1.10.246.80">
    <property type="match status" value="1"/>
</dbReference>
<comment type="cofactor">
    <cofactor evidence="1">
        <name>Mg(2+)</name>
        <dbReference type="ChEBI" id="CHEBI:18420"/>
    </cofactor>
</comment>
<evidence type="ECO:0000256" key="4">
    <source>
        <dbReference type="ARBA" id="ARBA00022695"/>
    </source>
</evidence>
<evidence type="ECO:0000259" key="12">
    <source>
        <dbReference type="Pfam" id="PF12627"/>
    </source>
</evidence>